<evidence type="ECO:0000256" key="4">
    <source>
        <dbReference type="ARBA" id="ARBA00022827"/>
    </source>
</evidence>
<comment type="cofactor">
    <cofactor evidence="1">
        <name>FAD</name>
        <dbReference type="ChEBI" id="CHEBI:57692"/>
    </cofactor>
</comment>
<dbReference type="PANTHER" id="PTHR43624:SF2">
    <property type="entry name" value="ELECTRON TRANSFER FLAVOPROTEIN-QUINONE OXIDOREDUCTASE YDIS-RELATED"/>
    <property type="match status" value="1"/>
</dbReference>
<comment type="similarity">
    <text evidence="2">Belongs to the ETF-QO/FixC family.</text>
</comment>
<dbReference type="Pfam" id="PF26311">
    <property type="entry name" value="ETF-QO_FixC_C"/>
    <property type="match status" value="1"/>
</dbReference>
<dbReference type="SUPFAM" id="SSF51905">
    <property type="entry name" value="FAD/NAD(P)-binding domain"/>
    <property type="match status" value="1"/>
</dbReference>
<accession>A0ABX0IFH6</accession>
<dbReference type="PANTHER" id="PTHR43624">
    <property type="entry name" value="ELECTRON TRANSFER FLAVOPROTEIN-QUINONE OXIDOREDUCTASE YDIS-RELATED"/>
    <property type="match status" value="1"/>
</dbReference>
<evidence type="ECO:0000313" key="8">
    <source>
        <dbReference type="EMBL" id="NHM13534.1"/>
    </source>
</evidence>
<gene>
    <name evidence="8" type="ORF">GMI68_01895</name>
</gene>
<dbReference type="InterPro" id="IPR036188">
    <property type="entry name" value="FAD/NAD-bd_sf"/>
</dbReference>
<dbReference type="Pfam" id="PF01494">
    <property type="entry name" value="FAD_binding_3"/>
    <property type="match status" value="1"/>
</dbReference>
<proteinExistence type="inferred from homology"/>
<dbReference type="SUPFAM" id="SSF54373">
    <property type="entry name" value="FAD-linked reductases, C-terminal domain"/>
    <property type="match status" value="1"/>
</dbReference>
<evidence type="ECO:0000259" key="6">
    <source>
        <dbReference type="Pfam" id="PF01494"/>
    </source>
</evidence>
<keyword evidence="9" id="KW-1185">Reference proteome</keyword>
<dbReference type="EMBL" id="WPCR01000002">
    <property type="protein sequence ID" value="NHM13534.1"/>
    <property type="molecule type" value="Genomic_DNA"/>
</dbReference>
<feature type="domain" description="FAD-binding" evidence="6">
    <location>
        <begin position="6"/>
        <end position="214"/>
    </location>
</feature>
<dbReference type="InterPro" id="IPR039651">
    <property type="entry name" value="FixC-like"/>
</dbReference>
<dbReference type="Proteomes" id="UP000636394">
    <property type="component" value="Unassembled WGS sequence"/>
</dbReference>
<evidence type="ECO:0000256" key="1">
    <source>
        <dbReference type="ARBA" id="ARBA00001974"/>
    </source>
</evidence>
<organism evidence="8 9">
    <name type="scientific">Xiamenia xianingshaonis</name>
    <dbReference type="NCBI Taxonomy" id="2682776"/>
    <lineage>
        <taxon>Bacteria</taxon>
        <taxon>Bacillati</taxon>
        <taxon>Actinomycetota</taxon>
        <taxon>Coriobacteriia</taxon>
        <taxon>Eggerthellales</taxon>
        <taxon>Eggerthellaceae</taxon>
        <taxon>Xiamenia</taxon>
    </lineage>
</organism>
<sequence>MEERDFDAIVVGSGCAGPIAALELARAGKSVLVVERGDAAGSKNMTGGRIYMHPLRKVFDADTLATAPLERRIVREKIMLMAPDAEFTIDFSSDAMRTDNDSYSVLRGPFDQWLADQAEEAGAEYICGIPVEELVKDDAGAVIGIRAGEDEITANVVVLCDGVNSLFTEQAVGYQRPPASAIAVGIKQTFALPAKTISDRCLVSSDGEGMAMLIAGDATKGNFGGGFMYTNRESVSLGIVAGIEAVSKSEYPIYQMMEELKSHPGIAALIEGGELVEHSGHMVPEGGLHIMPKLVGDGVLVAGESAMMCINFGYAVRGMDYAVAAGQMAGKAAVRALDAGDVSARGLSCYQDMLEDSFVMKDLRSFSAEPEFLEHFDHMFCGYPEMVRDIMNNMLVIDGSPAKHVKDSVMPEVKKMGYLNIFKDMKGALKAL</sequence>
<evidence type="ECO:0000313" key="9">
    <source>
        <dbReference type="Proteomes" id="UP000636394"/>
    </source>
</evidence>
<dbReference type="InterPro" id="IPR002938">
    <property type="entry name" value="FAD-bd"/>
</dbReference>
<evidence type="ECO:0000256" key="5">
    <source>
        <dbReference type="ARBA" id="ARBA00023002"/>
    </source>
</evidence>
<evidence type="ECO:0000256" key="2">
    <source>
        <dbReference type="ARBA" id="ARBA00006796"/>
    </source>
</evidence>
<dbReference type="Gene3D" id="3.50.50.60">
    <property type="entry name" value="FAD/NAD(P)-binding domain"/>
    <property type="match status" value="1"/>
</dbReference>
<comment type="caution">
    <text evidence="8">The sequence shown here is derived from an EMBL/GenBank/DDBJ whole genome shotgun (WGS) entry which is preliminary data.</text>
</comment>
<keyword evidence="4" id="KW-0274">FAD</keyword>
<evidence type="ECO:0000259" key="7">
    <source>
        <dbReference type="Pfam" id="PF26311"/>
    </source>
</evidence>
<feature type="domain" description="FixC-like C-terminal" evidence="7">
    <location>
        <begin position="370"/>
        <end position="431"/>
    </location>
</feature>
<keyword evidence="5" id="KW-0560">Oxidoreductase</keyword>
<evidence type="ECO:0000256" key="3">
    <source>
        <dbReference type="ARBA" id="ARBA00022630"/>
    </source>
</evidence>
<keyword evidence="3" id="KW-0285">Flavoprotein</keyword>
<dbReference type="InterPro" id="IPR059103">
    <property type="entry name" value="FixC-like_C"/>
</dbReference>
<dbReference type="RefSeq" id="WP_166338464.1">
    <property type="nucleotide sequence ID" value="NZ_WPCR01000002.1"/>
</dbReference>
<protein>
    <submittedName>
        <fullName evidence="8">FAD-binding protein</fullName>
    </submittedName>
</protein>
<reference evidence="8 9" key="1">
    <citation type="submission" date="2019-11" db="EMBL/GenBank/DDBJ databases">
        <title>Eggerthellaceae novel genus isolated from the rectal contents of marmort.</title>
        <authorList>
            <person name="Zhang G."/>
        </authorList>
    </citation>
    <scope>NUCLEOTIDE SEQUENCE [LARGE SCALE GENOMIC DNA]</scope>
    <source>
        <strain evidence="9">zg-886</strain>
    </source>
</reference>
<name>A0ABX0IFH6_9ACTN</name>